<evidence type="ECO:0000259" key="5">
    <source>
        <dbReference type="Pfam" id="PF00725"/>
    </source>
</evidence>
<dbReference type="InterPro" id="IPR006108">
    <property type="entry name" value="3HC_DH_C"/>
</dbReference>
<dbReference type="AlphaFoldDB" id="A0A3A6UB07"/>
<dbReference type="GO" id="GO:0070403">
    <property type="term" value="F:NAD+ binding"/>
    <property type="evidence" value="ECO:0007669"/>
    <property type="project" value="InterPro"/>
</dbReference>
<accession>A0A3A6UB07</accession>
<dbReference type="InterPro" id="IPR008927">
    <property type="entry name" value="6-PGluconate_DH-like_C_sf"/>
</dbReference>
<dbReference type="PANTHER" id="PTHR48075">
    <property type="entry name" value="3-HYDROXYACYL-COA DEHYDROGENASE FAMILY PROTEIN"/>
    <property type="match status" value="1"/>
</dbReference>
<dbReference type="Pfam" id="PF00725">
    <property type="entry name" value="3HCDH"/>
    <property type="match status" value="1"/>
</dbReference>
<evidence type="ECO:0000256" key="3">
    <source>
        <dbReference type="PIRSR" id="PIRSR000105-1"/>
    </source>
</evidence>
<dbReference type="SUPFAM" id="SSF51735">
    <property type="entry name" value="NAD(P)-binding Rossmann-fold domains"/>
    <property type="match status" value="1"/>
</dbReference>
<sequence>MKQTKLTLLGAGTMGSGIAQLFAQCGFYVTLIDNLQSQLDKAKATIAKNLHYLALTQNLESTHSIETILASITFTTKLDELKQSEYIIENITENWDRKKALYQVLKKECSATCILGVNTSSIPITKIASLVDHPQRVIGVHFMNPAPMMPMVEVIKGYHTDELTIEKTRTLLEQVHKKMIVVKDSVGFVSNRAMMIFINEAIFMVQENIASIEDIDVLFKQCFGHKMGPLHTADLIGLDTVLYSLEIIYSELNDPKYRPCWLLRNMVDAGLLGQKTKKGFYQYE</sequence>
<feature type="site" description="Important for catalytic activity" evidence="3">
    <location>
        <position position="141"/>
    </location>
</feature>
<dbReference type="PANTHER" id="PTHR48075:SF5">
    <property type="entry name" value="3-HYDROXYBUTYRYL-COA DEHYDROGENASE"/>
    <property type="match status" value="1"/>
</dbReference>
<dbReference type="GO" id="GO:0016616">
    <property type="term" value="F:oxidoreductase activity, acting on the CH-OH group of donors, NAD or NADP as acceptor"/>
    <property type="evidence" value="ECO:0007669"/>
    <property type="project" value="InterPro"/>
</dbReference>
<organism evidence="7 8">
    <name type="scientific">Legionella pneumophila subsp. pneumophila</name>
    <dbReference type="NCBI Taxonomy" id="91891"/>
    <lineage>
        <taxon>Bacteria</taxon>
        <taxon>Pseudomonadati</taxon>
        <taxon>Pseudomonadota</taxon>
        <taxon>Gammaproteobacteria</taxon>
        <taxon>Legionellales</taxon>
        <taxon>Legionellaceae</taxon>
        <taxon>Legionella</taxon>
    </lineage>
</organism>
<dbReference type="InterPro" id="IPR022694">
    <property type="entry name" value="3-OHacyl-CoA_DH"/>
</dbReference>
<feature type="domain" description="3-hydroxyacyl-CoA dehydrogenase NAD binding" evidence="6">
    <location>
        <begin position="6"/>
        <end position="184"/>
    </location>
</feature>
<reference evidence="7 8" key="1">
    <citation type="submission" date="2018-08" db="EMBL/GenBank/DDBJ databases">
        <title>Genome Sequences of Legionella pneumophila subsp. pneumophila Isolates, Recovered from a Drinking Water System in a Large Builging.</title>
        <authorList>
            <person name="Gomez-Alvarez V."/>
            <person name="Boczek L."/>
            <person name="King D."/>
            <person name="Pemberton A."/>
            <person name="Pfaller S."/>
            <person name="Rodgers M."/>
            <person name="Santodomingo J."/>
            <person name="Revetta R."/>
        </authorList>
    </citation>
    <scope>NUCLEOTIDE SEQUENCE [LARGE SCALE GENOMIC DNA]</scope>
    <source>
        <strain evidence="7 8">L01C.1</strain>
    </source>
</reference>
<dbReference type="InterPro" id="IPR006176">
    <property type="entry name" value="3-OHacyl-CoA_DH_NAD-bd"/>
</dbReference>
<dbReference type="InterPro" id="IPR013328">
    <property type="entry name" value="6PGD_dom2"/>
</dbReference>
<feature type="binding site" evidence="4">
    <location>
        <position position="120"/>
    </location>
    <ligand>
        <name>NAD(+)</name>
        <dbReference type="ChEBI" id="CHEBI:57540"/>
    </ligand>
</feature>
<dbReference type="PIRSF" id="PIRSF000105">
    <property type="entry name" value="HCDH"/>
    <property type="match status" value="1"/>
</dbReference>
<feature type="binding site" evidence="4">
    <location>
        <begin position="10"/>
        <end position="15"/>
    </location>
    <ligand>
        <name>NAD(+)</name>
        <dbReference type="ChEBI" id="CHEBI:57540"/>
    </ligand>
</feature>
<comment type="caution">
    <text evidence="7">The sequence shown here is derived from an EMBL/GenBank/DDBJ whole genome shotgun (WGS) entry which is preliminary data.</text>
</comment>
<feature type="domain" description="3-hydroxyacyl-CoA dehydrogenase C-terminal" evidence="5">
    <location>
        <begin position="187"/>
        <end position="283"/>
    </location>
</feature>
<feature type="binding site" evidence="4">
    <location>
        <position position="275"/>
    </location>
    <ligand>
        <name>NAD(+)</name>
        <dbReference type="ChEBI" id="CHEBI:57540"/>
    </ligand>
</feature>
<dbReference type="Gene3D" id="3.40.50.720">
    <property type="entry name" value="NAD(P)-binding Rossmann-like Domain"/>
    <property type="match status" value="1"/>
</dbReference>
<dbReference type="Gene3D" id="1.10.1040.10">
    <property type="entry name" value="N-(1-d-carboxylethyl)-l-norvaline Dehydrogenase, domain 2"/>
    <property type="match status" value="1"/>
</dbReference>
<evidence type="ECO:0000313" key="8">
    <source>
        <dbReference type="Proteomes" id="UP000277145"/>
    </source>
</evidence>
<dbReference type="EMBL" id="QWDR01000003">
    <property type="protein sequence ID" value="RJY27205.1"/>
    <property type="molecule type" value="Genomic_DNA"/>
</dbReference>
<evidence type="ECO:0000259" key="6">
    <source>
        <dbReference type="Pfam" id="PF02737"/>
    </source>
</evidence>
<feature type="binding site" evidence="4">
    <location>
        <position position="144"/>
    </location>
    <ligand>
        <name>NAD(+)</name>
        <dbReference type="ChEBI" id="CHEBI:57540"/>
    </ligand>
</feature>
<dbReference type="Proteomes" id="UP000277145">
    <property type="component" value="Unassembled WGS sequence"/>
</dbReference>
<feature type="binding site" evidence="4">
    <location>
        <position position="98"/>
    </location>
    <ligand>
        <name>NAD(+)</name>
        <dbReference type="ChEBI" id="CHEBI:57540"/>
    </ligand>
</feature>
<feature type="binding site" evidence="4">
    <location>
        <position position="33"/>
    </location>
    <ligand>
        <name>NAD(+)</name>
        <dbReference type="ChEBI" id="CHEBI:57540"/>
    </ligand>
</feature>
<evidence type="ECO:0000256" key="1">
    <source>
        <dbReference type="ARBA" id="ARBA00023002"/>
    </source>
</evidence>
<evidence type="ECO:0000313" key="7">
    <source>
        <dbReference type="EMBL" id="RJY27205.1"/>
    </source>
</evidence>
<dbReference type="InterPro" id="IPR036291">
    <property type="entry name" value="NAD(P)-bd_dom_sf"/>
</dbReference>
<keyword evidence="2 4" id="KW-0520">NAD</keyword>
<dbReference type="Pfam" id="PF02737">
    <property type="entry name" value="3HCDH_N"/>
    <property type="match status" value="1"/>
</dbReference>
<proteinExistence type="predicted"/>
<keyword evidence="1" id="KW-0560">Oxidoreductase</keyword>
<protein>
    <submittedName>
        <fullName evidence="7">3-hydroxybutyryl-CoA dehydrogenase</fullName>
    </submittedName>
</protein>
<evidence type="ECO:0000256" key="2">
    <source>
        <dbReference type="ARBA" id="ARBA00023027"/>
    </source>
</evidence>
<gene>
    <name evidence="7" type="ORF">D1H98_13250</name>
</gene>
<evidence type="ECO:0000256" key="4">
    <source>
        <dbReference type="PIRSR" id="PIRSR000105-2"/>
    </source>
</evidence>
<feature type="binding site" evidence="4">
    <location>
        <position position="93"/>
    </location>
    <ligand>
        <name>NAD(+)</name>
        <dbReference type="ChEBI" id="CHEBI:57540"/>
    </ligand>
</feature>
<name>A0A3A6UB07_LEGPN</name>
<dbReference type="RefSeq" id="WP_011214196.1">
    <property type="nucleotide sequence ID" value="NZ_CP021281.1"/>
</dbReference>
<dbReference type="FunFam" id="3.40.50.720:FF:000009">
    <property type="entry name" value="Fatty oxidation complex, alpha subunit"/>
    <property type="match status" value="1"/>
</dbReference>
<dbReference type="SUPFAM" id="SSF48179">
    <property type="entry name" value="6-phosphogluconate dehydrogenase C-terminal domain-like"/>
    <property type="match status" value="1"/>
</dbReference>
<dbReference type="GO" id="GO:0006631">
    <property type="term" value="P:fatty acid metabolic process"/>
    <property type="evidence" value="ECO:0007669"/>
    <property type="project" value="InterPro"/>
</dbReference>